<feature type="transmembrane region" description="Helical" evidence="1">
    <location>
        <begin position="27"/>
        <end position="46"/>
    </location>
</feature>
<keyword evidence="1" id="KW-0472">Membrane</keyword>
<organism evidence="2 3">
    <name type="scientific">Enorma massiliensis</name>
    <dbReference type="NCBI Taxonomy" id="1472761"/>
    <lineage>
        <taxon>Bacteria</taxon>
        <taxon>Bacillati</taxon>
        <taxon>Actinomycetota</taxon>
        <taxon>Coriobacteriia</taxon>
        <taxon>Coriobacteriales</taxon>
        <taxon>Coriobacteriaceae</taxon>
        <taxon>Enorma</taxon>
    </lineage>
</organism>
<dbReference type="Proteomes" id="UP000196560">
    <property type="component" value="Unassembled WGS sequence"/>
</dbReference>
<dbReference type="RefSeq" id="WP_022349857.1">
    <property type="nucleotide sequence ID" value="NZ_NFHO01000004.1"/>
</dbReference>
<dbReference type="PANTHER" id="PTHR34989">
    <property type="entry name" value="PROTEIN HDED"/>
    <property type="match status" value="1"/>
</dbReference>
<dbReference type="eggNOG" id="COG3247">
    <property type="taxonomic scope" value="Bacteria"/>
</dbReference>
<dbReference type="PANTHER" id="PTHR34989:SF1">
    <property type="entry name" value="PROTEIN HDED"/>
    <property type="match status" value="1"/>
</dbReference>
<keyword evidence="1" id="KW-0812">Transmembrane</keyword>
<keyword evidence="1" id="KW-1133">Transmembrane helix</keyword>
<dbReference type="InterPro" id="IPR052712">
    <property type="entry name" value="Acid_resist_chaperone_HdeD"/>
</dbReference>
<evidence type="ECO:0000256" key="1">
    <source>
        <dbReference type="SAM" id="Phobius"/>
    </source>
</evidence>
<keyword evidence="3" id="KW-1185">Reference proteome</keyword>
<dbReference type="GO" id="GO:0005886">
    <property type="term" value="C:plasma membrane"/>
    <property type="evidence" value="ECO:0007669"/>
    <property type="project" value="TreeGrafter"/>
</dbReference>
<dbReference type="InterPro" id="IPR005325">
    <property type="entry name" value="DUF308_memb"/>
</dbReference>
<feature type="transmembrane region" description="Helical" evidence="1">
    <location>
        <begin position="141"/>
        <end position="161"/>
    </location>
</feature>
<accession>A0A1Y3UDG7</accession>
<dbReference type="STRING" id="1118060.GCA_000311845_00680"/>
<dbReference type="EMBL" id="NFHO01000004">
    <property type="protein sequence ID" value="OUN43390.1"/>
    <property type="molecule type" value="Genomic_DNA"/>
</dbReference>
<feature type="transmembrane region" description="Helical" evidence="1">
    <location>
        <begin position="83"/>
        <end position="102"/>
    </location>
</feature>
<protein>
    <recommendedName>
        <fullName evidence="4">Acid-resistance membrane protein</fullName>
    </recommendedName>
</protein>
<dbReference type="Pfam" id="PF03729">
    <property type="entry name" value="DUF308"/>
    <property type="match status" value="2"/>
</dbReference>
<dbReference type="AlphaFoldDB" id="A0A1Y3UDG7"/>
<sequence>MQWFDPDHDYVNEYIDTWNQKIRSAKAWMIALGAVLVLTGIASAVAPLGMYALIQGLIAGVLIVRGGSNIASYIQTPAFFRNGATLAAGILNALLGVLFFALPASFTASTLGFLLAFLLIMTGIERLSFAQSMRYYQLEGSSAGTVMGIVNIILGVVLALTPLFTSVVLSYLLAAYLIVAGATLIVEGASIKRIER</sequence>
<feature type="transmembrane region" description="Helical" evidence="1">
    <location>
        <begin position="52"/>
        <end position="71"/>
    </location>
</feature>
<evidence type="ECO:0000313" key="3">
    <source>
        <dbReference type="Proteomes" id="UP000196560"/>
    </source>
</evidence>
<name>A0A1Y3UDG7_9ACTN</name>
<evidence type="ECO:0000313" key="2">
    <source>
        <dbReference type="EMBL" id="OUN43390.1"/>
    </source>
</evidence>
<evidence type="ECO:0008006" key="4">
    <source>
        <dbReference type="Google" id="ProtNLM"/>
    </source>
</evidence>
<reference evidence="3" key="1">
    <citation type="submission" date="2017-04" db="EMBL/GenBank/DDBJ databases">
        <title>Function of individual gut microbiota members based on whole genome sequencing of pure cultures obtained from chicken caecum.</title>
        <authorList>
            <person name="Medvecky M."/>
            <person name="Cejkova D."/>
            <person name="Polansky O."/>
            <person name="Karasova D."/>
            <person name="Kubasova T."/>
            <person name="Cizek A."/>
            <person name="Rychlik I."/>
        </authorList>
    </citation>
    <scope>NUCLEOTIDE SEQUENCE [LARGE SCALE GENOMIC DNA]</scope>
    <source>
        <strain evidence="3">An70</strain>
    </source>
</reference>
<gene>
    <name evidence="2" type="ORF">B5G21_04445</name>
</gene>
<feature type="transmembrane region" description="Helical" evidence="1">
    <location>
        <begin position="108"/>
        <end position="129"/>
    </location>
</feature>
<comment type="caution">
    <text evidence="2">The sequence shown here is derived from an EMBL/GenBank/DDBJ whole genome shotgun (WGS) entry which is preliminary data.</text>
</comment>
<proteinExistence type="predicted"/>
<feature type="transmembrane region" description="Helical" evidence="1">
    <location>
        <begin position="167"/>
        <end position="186"/>
    </location>
</feature>